<evidence type="ECO:0000256" key="5">
    <source>
        <dbReference type="ARBA" id="ARBA00022842"/>
    </source>
</evidence>
<dbReference type="NCBIfam" id="NF008292">
    <property type="entry name" value="PRK11072.1"/>
    <property type="match status" value="1"/>
</dbReference>
<dbReference type="InterPro" id="IPR013546">
    <property type="entry name" value="PII_UdlTrfase/GS_AdlTrfase"/>
</dbReference>
<evidence type="ECO:0000313" key="10">
    <source>
        <dbReference type="Proteomes" id="UP000436016"/>
    </source>
</evidence>
<dbReference type="InterPro" id="IPR043519">
    <property type="entry name" value="NT_sf"/>
</dbReference>
<dbReference type="EMBL" id="WUWG01000005">
    <property type="protein sequence ID" value="MXU66297.1"/>
    <property type="molecule type" value="Genomic_DNA"/>
</dbReference>
<dbReference type="PANTHER" id="PTHR30621:SF0">
    <property type="entry name" value="BIFUNCTIONAL GLUTAMINE SYNTHETASE ADENYLYLTRANSFERASE_ADENYLYL-REMOVING ENZYME"/>
    <property type="match status" value="1"/>
</dbReference>
<dbReference type="InterPro" id="IPR023057">
    <property type="entry name" value="GlnE"/>
</dbReference>
<dbReference type="Gene3D" id="1.20.120.1510">
    <property type="match status" value="1"/>
</dbReference>
<dbReference type="GO" id="GO:0000820">
    <property type="term" value="P:regulation of glutamine family amino acid metabolic process"/>
    <property type="evidence" value="ECO:0007669"/>
    <property type="project" value="TreeGrafter"/>
</dbReference>
<dbReference type="Pfam" id="PF08335">
    <property type="entry name" value="GlnD_UR_UTase"/>
    <property type="match status" value="1"/>
</dbReference>
<keyword evidence="6" id="KW-0511">Multifunctional enzyme</keyword>
<keyword evidence="10" id="KW-1185">Reference proteome</keyword>
<dbReference type="EC" id="2.7.7.89" evidence="9"/>
<dbReference type="GO" id="GO:0005829">
    <property type="term" value="C:cytosol"/>
    <property type="evidence" value="ECO:0007669"/>
    <property type="project" value="TreeGrafter"/>
</dbReference>
<comment type="caution">
    <text evidence="9">The sequence shown here is derived from an EMBL/GenBank/DDBJ whole genome shotgun (WGS) entry which is preliminary data.</text>
</comment>
<organism evidence="9 10">
    <name type="scientific">Oceanomicrobium pacificus</name>
    <dbReference type="NCBI Taxonomy" id="2692916"/>
    <lineage>
        <taxon>Bacteria</taxon>
        <taxon>Pseudomonadati</taxon>
        <taxon>Pseudomonadota</taxon>
        <taxon>Alphaproteobacteria</taxon>
        <taxon>Rhodobacterales</taxon>
        <taxon>Paracoccaceae</taxon>
        <taxon>Oceanomicrobium</taxon>
    </lineage>
</organism>
<accession>A0A6B0TP13</accession>
<dbReference type="GO" id="GO:0047388">
    <property type="term" value="F:[glutamine synthetase]-adenylyl-L-tyrosine phosphorylase activity"/>
    <property type="evidence" value="ECO:0007669"/>
    <property type="project" value="UniProtKB-EC"/>
</dbReference>
<sequence length="940" mass="101346">MRLADAITEHPIPHHPERGDEARAAIARDLPDGADALLRGAAGCSPYLDGLIRREADWLGAALAQEPEVEAQAVLDAIGGDSLSSLGASLRQAKRRLALLTALCDLGGVWDVPAVTGWLTRLADRAVEASLAHLVGAAVARGKLTLPAGEGEDRFGGLFAIAMGKMGAGELNYSSDIDLILLFDESRYPPEDYAQVRTAFIKIAQGMVKLLSENTADGYVFRTDLRLRPDPSVTPVCIGAGQAERYYESFGRTWERAAFIKARICAGDRAAGAAFLNDLQPFIWRRHLDFAAIQDAHDMRLRIREHKGLAGPITIPGHDMKLGRGGIREIEFFTQTRQLICGGRDPDLRAPGTLAALDALVGKGWVAGADRDRLHAAYLDHRRIEHRLQMLEDAQTHAIPEPEERRLRLAHFCGTDDLAGFEAELAARLAEVHGLTERFFTPDKQEETAPGTPEGLARFGFARPDLAFATIESWQGRPALRAQRAREIFNRLLPGVLERLGASRDPDASLAEFDAFLRGLPAGVQILSLFEANPSLLDLLTDICGLAPELARYLGRNAGVLEAVLTPDFFEPLPDAAALEAELQDEVAQAGDYEQVLDFTRKWLKEKQFQVGVLLLRQISDPGEAAGAYSDLAECCIRVLLPHVSAHIARRHGPPPGRGAAILAMGKLGSREMTVSSDLDLIVVYDAAGAEQSDGPRPLPVSTYYARWTKALLSALTVQTAEGSLYEVDMRLRPSGQQGPVATSLAAFADYQCNQAWTWEHLALTRGRVVAGDDTLAADVTAAARHALEKPRDRAAVLGDVREMRARLAQANAKAAGDPWEVKRGPGRMLDVELLVQTGALLHPAHPQGQARDLLPQLVACGFLNGAEAETLGESLRLTGTLQQILRLAQPDGGNPEEGGPALQGLLLRATGAADMEALRTGLGAATAGAAQVVDRVLHG</sequence>
<dbReference type="Proteomes" id="UP000436016">
    <property type="component" value="Unassembled WGS sequence"/>
</dbReference>
<dbReference type="Gene3D" id="1.20.120.330">
    <property type="entry name" value="Nucleotidyltransferases domain 2"/>
    <property type="match status" value="2"/>
</dbReference>
<name>A0A6B0TP13_9RHOB</name>
<dbReference type="Pfam" id="PF03710">
    <property type="entry name" value="GlnE"/>
    <property type="match status" value="2"/>
</dbReference>
<evidence type="ECO:0000259" key="7">
    <source>
        <dbReference type="Pfam" id="PF03710"/>
    </source>
</evidence>
<evidence type="ECO:0000256" key="4">
    <source>
        <dbReference type="ARBA" id="ARBA00022840"/>
    </source>
</evidence>
<dbReference type="GO" id="GO:0008882">
    <property type="term" value="F:[glutamate-ammonia-ligase] adenylyltransferase activity"/>
    <property type="evidence" value="ECO:0007669"/>
    <property type="project" value="InterPro"/>
</dbReference>
<evidence type="ECO:0000256" key="6">
    <source>
        <dbReference type="ARBA" id="ARBA00023268"/>
    </source>
</evidence>
<dbReference type="SUPFAM" id="SSF81301">
    <property type="entry name" value="Nucleotidyltransferase"/>
    <property type="match status" value="2"/>
</dbReference>
<keyword evidence="3" id="KW-0547">Nucleotide-binding</keyword>
<keyword evidence="1 9" id="KW-0808">Transferase</keyword>
<dbReference type="CDD" id="cd05401">
    <property type="entry name" value="NT_GlnE_GlnD_like"/>
    <property type="match status" value="2"/>
</dbReference>
<keyword evidence="2 9" id="KW-0548">Nucleotidyltransferase</keyword>
<reference evidence="9 10" key="1">
    <citation type="submission" date="2019-12" db="EMBL/GenBank/DDBJ databases">
        <title>Strain KN286 was isolated from seawater, which was collected from Caroline Seamount in the tropical western Pacific.</title>
        <authorList>
            <person name="Wang Q."/>
        </authorList>
    </citation>
    <scope>NUCLEOTIDE SEQUENCE [LARGE SCALE GENOMIC DNA]</scope>
    <source>
        <strain evidence="9 10">KN286</strain>
    </source>
</reference>
<evidence type="ECO:0000259" key="8">
    <source>
        <dbReference type="Pfam" id="PF08335"/>
    </source>
</evidence>
<dbReference type="Gene3D" id="3.30.460.10">
    <property type="entry name" value="Beta Polymerase, domain 2"/>
    <property type="match status" value="2"/>
</dbReference>
<evidence type="ECO:0000313" key="9">
    <source>
        <dbReference type="EMBL" id="MXU66297.1"/>
    </source>
</evidence>
<dbReference type="InterPro" id="IPR005190">
    <property type="entry name" value="GlnE_rpt_dom"/>
</dbReference>
<feature type="domain" description="PII-uridylyltransferase/Glutamine-synthetase adenylyltransferase" evidence="8">
    <location>
        <begin position="299"/>
        <end position="440"/>
    </location>
</feature>
<dbReference type="PANTHER" id="PTHR30621">
    <property type="entry name" value="GLUTAMINE SYNTHETASE ADENYLYLTRANSFERASE"/>
    <property type="match status" value="1"/>
</dbReference>
<dbReference type="SUPFAM" id="SSF81593">
    <property type="entry name" value="Nucleotidyltransferase substrate binding subunit/domain"/>
    <property type="match status" value="2"/>
</dbReference>
<evidence type="ECO:0000256" key="3">
    <source>
        <dbReference type="ARBA" id="ARBA00022741"/>
    </source>
</evidence>
<dbReference type="NCBIfam" id="NF010706">
    <property type="entry name" value="PRK14108.1"/>
    <property type="match status" value="1"/>
</dbReference>
<keyword evidence="5" id="KW-0460">Magnesium</keyword>
<gene>
    <name evidence="9" type="ORF">GSH16_12665</name>
</gene>
<proteinExistence type="predicted"/>
<feature type="domain" description="Glutamate-ammonia ligase adenylyltransferase repeated" evidence="7">
    <location>
        <begin position="539"/>
        <end position="779"/>
    </location>
</feature>
<keyword evidence="4" id="KW-0067">ATP-binding</keyword>
<dbReference type="GO" id="GO:0005524">
    <property type="term" value="F:ATP binding"/>
    <property type="evidence" value="ECO:0007669"/>
    <property type="project" value="UniProtKB-KW"/>
</dbReference>
<feature type="domain" description="Glutamate-ammonia ligase adenylyltransferase repeated" evidence="7">
    <location>
        <begin position="43"/>
        <end position="277"/>
    </location>
</feature>
<protein>
    <submittedName>
        <fullName evidence="9">Bifunctional [glutamine synthetase] adenylyltransferase/[glutamine synthetase]-adenylyl-L-tyrosine phosphorylase</fullName>
        <ecNumber evidence="9">2.7.7.89</ecNumber>
    </submittedName>
</protein>
<dbReference type="AlphaFoldDB" id="A0A6B0TP13"/>
<evidence type="ECO:0000256" key="1">
    <source>
        <dbReference type="ARBA" id="ARBA00022679"/>
    </source>
</evidence>
<evidence type="ECO:0000256" key="2">
    <source>
        <dbReference type="ARBA" id="ARBA00022695"/>
    </source>
</evidence>